<proteinExistence type="predicted"/>
<dbReference type="KEGG" id="gtt:GUITHDRAFT_145566"/>
<keyword evidence="1" id="KW-1133">Transmembrane helix</keyword>
<feature type="transmembrane region" description="Helical" evidence="1">
    <location>
        <begin position="363"/>
        <end position="385"/>
    </location>
</feature>
<dbReference type="EnsemblProtists" id="EKX36718">
    <property type="protein sequence ID" value="EKX36718"/>
    <property type="gene ID" value="GUITHDRAFT_145566"/>
</dbReference>
<gene>
    <name evidence="3" type="ORF">GUITHDRAFT_145566</name>
</gene>
<dbReference type="GeneID" id="17293453"/>
<feature type="transmembrane region" description="Helical" evidence="1">
    <location>
        <begin position="39"/>
        <end position="56"/>
    </location>
</feature>
<dbReference type="RefSeq" id="XP_005823698.1">
    <property type="nucleotide sequence ID" value="XM_005823641.1"/>
</dbReference>
<feature type="transmembrane region" description="Helical" evidence="1">
    <location>
        <begin position="269"/>
        <end position="291"/>
    </location>
</feature>
<accession>L1IKE5</accession>
<protein>
    <submittedName>
        <fullName evidence="3 4">Uncharacterized protein</fullName>
    </submittedName>
</protein>
<feature type="signal peptide" evidence="2">
    <location>
        <begin position="1"/>
        <end position="23"/>
    </location>
</feature>
<feature type="transmembrane region" description="Helical" evidence="1">
    <location>
        <begin position="164"/>
        <end position="183"/>
    </location>
</feature>
<sequence length="545" mass="62219">MGILVRSIIFVSAVLIAMGTTDSASVQTTQQITDSSVALLLACGYFAAIKLLEFLVNKAMNRERQISYNNMDDIEQRDESVGDLEDFDPASQETNKMQQAERVTVDLEPAAEDWSHMPKSIDHQDRPRVMVMTEYEEIYILYRSVYGMGCTIFIVFYATDLRNAMCGMFLIIGIVILEFCHVFELFRQRRRDVTSAVNGCFTLFAYICLVASIVSFFLSACSNNSAPLDMEFCTGLKMPRVDVMFGMLAPMGATLPVMDSTETRIDRMVLYKSAPFACCVAWVITLLVGWGNLSSTTGTTPKQIIVFLLNPLFKGCATITLISSCMQGRRVESASILAFILFCKQVHLHRSDELMMKPLVSGLVFSTMALLVCILRQTGCVLRFVMRVAAREPRFLSPARHAMFCTAYPYMPSSEKRVYLTYIRDRIIYAITYFDMWQEHESRVNAKIEHALQRKKGVADLQERENVTREIYPDGRPFFPPPNTKYSPPLYEHEGDIGMSIRHEDIRHEVEELETKIVPFLVKRYETQLEALKLNFNYDPFEMIH</sequence>
<organism evidence="3">
    <name type="scientific">Guillardia theta (strain CCMP2712)</name>
    <name type="common">Cryptophyte</name>
    <dbReference type="NCBI Taxonomy" id="905079"/>
    <lineage>
        <taxon>Eukaryota</taxon>
        <taxon>Cryptophyceae</taxon>
        <taxon>Pyrenomonadales</taxon>
        <taxon>Geminigeraceae</taxon>
        <taxon>Guillardia</taxon>
    </lineage>
</organism>
<evidence type="ECO:0000313" key="4">
    <source>
        <dbReference type="EnsemblProtists" id="EKX36718"/>
    </source>
</evidence>
<dbReference type="HOGENOM" id="CLU_500080_0_0_1"/>
<feature type="chain" id="PRO_5008770185" evidence="2">
    <location>
        <begin position="24"/>
        <end position="545"/>
    </location>
</feature>
<reference evidence="3 5" key="1">
    <citation type="journal article" date="2012" name="Nature">
        <title>Algal genomes reveal evolutionary mosaicism and the fate of nucleomorphs.</title>
        <authorList>
            <consortium name="DOE Joint Genome Institute"/>
            <person name="Curtis B.A."/>
            <person name="Tanifuji G."/>
            <person name="Burki F."/>
            <person name="Gruber A."/>
            <person name="Irimia M."/>
            <person name="Maruyama S."/>
            <person name="Arias M.C."/>
            <person name="Ball S.G."/>
            <person name="Gile G.H."/>
            <person name="Hirakawa Y."/>
            <person name="Hopkins J.F."/>
            <person name="Kuo A."/>
            <person name="Rensing S.A."/>
            <person name="Schmutz J."/>
            <person name="Symeonidi A."/>
            <person name="Elias M."/>
            <person name="Eveleigh R.J."/>
            <person name="Herman E.K."/>
            <person name="Klute M.J."/>
            <person name="Nakayama T."/>
            <person name="Obornik M."/>
            <person name="Reyes-Prieto A."/>
            <person name="Armbrust E.V."/>
            <person name="Aves S.J."/>
            <person name="Beiko R.G."/>
            <person name="Coutinho P."/>
            <person name="Dacks J.B."/>
            <person name="Durnford D.G."/>
            <person name="Fast N.M."/>
            <person name="Green B.R."/>
            <person name="Grisdale C.J."/>
            <person name="Hempel F."/>
            <person name="Henrissat B."/>
            <person name="Hoppner M.P."/>
            <person name="Ishida K."/>
            <person name="Kim E."/>
            <person name="Koreny L."/>
            <person name="Kroth P.G."/>
            <person name="Liu Y."/>
            <person name="Malik S.B."/>
            <person name="Maier U.G."/>
            <person name="McRose D."/>
            <person name="Mock T."/>
            <person name="Neilson J.A."/>
            <person name="Onodera N.T."/>
            <person name="Poole A.M."/>
            <person name="Pritham E.J."/>
            <person name="Richards T.A."/>
            <person name="Rocap G."/>
            <person name="Roy S.W."/>
            <person name="Sarai C."/>
            <person name="Schaack S."/>
            <person name="Shirato S."/>
            <person name="Slamovits C.H."/>
            <person name="Spencer D.F."/>
            <person name="Suzuki S."/>
            <person name="Worden A.Z."/>
            <person name="Zauner S."/>
            <person name="Barry K."/>
            <person name="Bell C."/>
            <person name="Bharti A.K."/>
            <person name="Crow J.A."/>
            <person name="Grimwood J."/>
            <person name="Kramer R."/>
            <person name="Lindquist E."/>
            <person name="Lucas S."/>
            <person name="Salamov A."/>
            <person name="McFadden G.I."/>
            <person name="Lane C.E."/>
            <person name="Keeling P.J."/>
            <person name="Gray M.W."/>
            <person name="Grigoriev I.V."/>
            <person name="Archibald J.M."/>
        </authorList>
    </citation>
    <scope>NUCLEOTIDE SEQUENCE</scope>
    <source>
        <strain evidence="3 5">CCMP2712</strain>
    </source>
</reference>
<keyword evidence="2" id="KW-0732">Signal</keyword>
<dbReference type="AlphaFoldDB" id="L1IKE5"/>
<evidence type="ECO:0000313" key="5">
    <source>
        <dbReference type="Proteomes" id="UP000011087"/>
    </source>
</evidence>
<evidence type="ECO:0000256" key="1">
    <source>
        <dbReference type="SAM" id="Phobius"/>
    </source>
</evidence>
<keyword evidence="1" id="KW-0812">Transmembrane</keyword>
<reference evidence="5" key="2">
    <citation type="submission" date="2012-11" db="EMBL/GenBank/DDBJ databases">
        <authorList>
            <person name="Kuo A."/>
            <person name="Curtis B.A."/>
            <person name="Tanifuji G."/>
            <person name="Burki F."/>
            <person name="Gruber A."/>
            <person name="Irimia M."/>
            <person name="Maruyama S."/>
            <person name="Arias M.C."/>
            <person name="Ball S.G."/>
            <person name="Gile G.H."/>
            <person name="Hirakawa Y."/>
            <person name="Hopkins J.F."/>
            <person name="Rensing S.A."/>
            <person name="Schmutz J."/>
            <person name="Symeonidi A."/>
            <person name="Elias M."/>
            <person name="Eveleigh R.J."/>
            <person name="Herman E.K."/>
            <person name="Klute M.J."/>
            <person name="Nakayama T."/>
            <person name="Obornik M."/>
            <person name="Reyes-Prieto A."/>
            <person name="Armbrust E.V."/>
            <person name="Aves S.J."/>
            <person name="Beiko R.G."/>
            <person name="Coutinho P."/>
            <person name="Dacks J.B."/>
            <person name="Durnford D.G."/>
            <person name="Fast N.M."/>
            <person name="Green B.R."/>
            <person name="Grisdale C."/>
            <person name="Hempe F."/>
            <person name="Henrissat B."/>
            <person name="Hoppner M.P."/>
            <person name="Ishida K.-I."/>
            <person name="Kim E."/>
            <person name="Koreny L."/>
            <person name="Kroth P.G."/>
            <person name="Liu Y."/>
            <person name="Malik S.-B."/>
            <person name="Maier U.G."/>
            <person name="McRose D."/>
            <person name="Mock T."/>
            <person name="Neilson J.A."/>
            <person name="Onodera N.T."/>
            <person name="Poole A.M."/>
            <person name="Pritham E.J."/>
            <person name="Richards T.A."/>
            <person name="Rocap G."/>
            <person name="Roy S.W."/>
            <person name="Sarai C."/>
            <person name="Schaack S."/>
            <person name="Shirato S."/>
            <person name="Slamovits C.H."/>
            <person name="Spencer D.F."/>
            <person name="Suzuki S."/>
            <person name="Worden A.Z."/>
            <person name="Zauner S."/>
            <person name="Barry K."/>
            <person name="Bell C."/>
            <person name="Bharti A.K."/>
            <person name="Crow J.A."/>
            <person name="Grimwood J."/>
            <person name="Kramer R."/>
            <person name="Lindquist E."/>
            <person name="Lucas S."/>
            <person name="Salamov A."/>
            <person name="McFadden G.I."/>
            <person name="Lane C.E."/>
            <person name="Keeling P.J."/>
            <person name="Gray M.W."/>
            <person name="Grigoriev I.V."/>
            <person name="Archibald J.M."/>
        </authorList>
    </citation>
    <scope>NUCLEOTIDE SEQUENCE</scope>
    <source>
        <strain evidence="5">CCMP2712</strain>
    </source>
</reference>
<dbReference type="Proteomes" id="UP000011087">
    <property type="component" value="Unassembled WGS sequence"/>
</dbReference>
<dbReference type="EMBL" id="JH993069">
    <property type="protein sequence ID" value="EKX36718.1"/>
    <property type="molecule type" value="Genomic_DNA"/>
</dbReference>
<feature type="transmembrane region" description="Helical" evidence="1">
    <location>
        <begin position="238"/>
        <end position="257"/>
    </location>
</feature>
<feature type="transmembrane region" description="Helical" evidence="1">
    <location>
        <begin position="303"/>
        <end position="322"/>
    </location>
</feature>
<feature type="transmembrane region" description="Helical" evidence="1">
    <location>
        <begin position="140"/>
        <end position="158"/>
    </location>
</feature>
<keyword evidence="1" id="KW-0472">Membrane</keyword>
<evidence type="ECO:0000256" key="2">
    <source>
        <dbReference type="SAM" id="SignalP"/>
    </source>
</evidence>
<keyword evidence="5" id="KW-1185">Reference proteome</keyword>
<evidence type="ECO:0000313" key="3">
    <source>
        <dbReference type="EMBL" id="EKX36718.1"/>
    </source>
</evidence>
<reference evidence="4" key="3">
    <citation type="submission" date="2015-06" db="UniProtKB">
        <authorList>
            <consortium name="EnsemblProtists"/>
        </authorList>
    </citation>
    <scope>IDENTIFICATION</scope>
</reference>
<feature type="transmembrane region" description="Helical" evidence="1">
    <location>
        <begin position="195"/>
        <end position="218"/>
    </location>
</feature>
<name>L1IKE5_GUITC</name>
<dbReference type="PaxDb" id="55529-EKX36718"/>